<feature type="region of interest" description="Disordered" evidence="2">
    <location>
        <begin position="185"/>
        <end position="213"/>
    </location>
</feature>
<keyword evidence="3" id="KW-0472">Membrane</keyword>
<keyword evidence="3" id="KW-1133">Transmembrane helix</keyword>
<dbReference type="Pfam" id="PF02179">
    <property type="entry name" value="BAG"/>
    <property type="match status" value="1"/>
</dbReference>
<feature type="transmembrane region" description="Helical" evidence="3">
    <location>
        <begin position="27"/>
        <end position="46"/>
    </location>
</feature>
<dbReference type="SMART" id="SM00213">
    <property type="entry name" value="UBQ"/>
    <property type="match status" value="1"/>
</dbReference>
<dbReference type="AlphaFoldDB" id="A0A165RLN0"/>
<reference evidence="6 7" key="1">
    <citation type="journal article" date="2016" name="Mol. Biol. Evol.">
        <title>Comparative Genomics of Early-Diverging Mushroom-Forming Fungi Provides Insights into the Origins of Lignocellulose Decay Capabilities.</title>
        <authorList>
            <person name="Nagy L.G."/>
            <person name="Riley R."/>
            <person name="Tritt A."/>
            <person name="Adam C."/>
            <person name="Daum C."/>
            <person name="Floudas D."/>
            <person name="Sun H."/>
            <person name="Yadav J.S."/>
            <person name="Pangilinan J."/>
            <person name="Larsson K.H."/>
            <person name="Matsuura K."/>
            <person name="Barry K."/>
            <person name="Labutti K."/>
            <person name="Kuo R."/>
            <person name="Ohm R.A."/>
            <person name="Bhattacharya S.S."/>
            <person name="Shirouzu T."/>
            <person name="Yoshinaga Y."/>
            <person name="Martin F.M."/>
            <person name="Grigoriev I.V."/>
            <person name="Hibbett D.S."/>
        </authorList>
    </citation>
    <scope>NUCLEOTIDE SEQUENCE [LARGE SCALE GENOMIC DNA]</scope>
    <source>
        <strain evidence="6 7">L-15889</strain>
    </source>
</reference>
<dbReference type="Proteomes" id="UP000076727">
    <property type="component" value="Unassembled WGS sequence"/>
</dbReference>
<dbReference type="PROSITE" id="PS50053">
    <property type="entry name" value="UBIQUITIN_2"/>
    <property type="match status" value="1"/>
</dbReference>
<dbReference type="EMBL" id="KV429048">
    <property type="protein sequence ID" value="KZT70917.1"/>
    <property type="molecule type" value="Genomic_DNA"/>
</dbReference>
<dbReference type="SUPFAM" id="SSF63491">
    <property type="entry name" value="BAG domain"/>
    <property type="match status" value="1"/>
</dbReference>
<dbReference type="SUPFAM" id="SSF54236">
    <property type="entry name" value="Ubiquitin-like"/>
    <property type="match status" value="1"/>
</dbReference>
<dbReference type="Gene3D" id="1.20.58.120">
    <property type="entry name" value="BAG domain"/>
    <property type="match status" value="1"/>
</dbReference>
<feature type="compositionally biased region" description="Low complexity" evidence="2">
    <location>
        <begin position="187"/>
        <end position="196"/>
    </location>
</feature>
<dbReference type="InterPro" id="IPR036533">
    <property type="entry name" value="BAG_dom_sf"/>
</dbReference>
<evidence type="ECO:0000259" key="4">
    <source>
        <dbReference type="PROSITE" id="PS50053"/>
    </source>
</evidence>
<evidence type="ECO:0000256" key="1">
    <source>
        <dbReference type="ARBA" id="ARBA00023186"/>
    </source>
</evidence>
<evidence type="ECO:0000256" key="3">
    <source>
        <dbReference type="SAM" id="Phobius"/>
    </source>
</evidence>
<evidence type="ECO:0000313" key="6">
    <source>
        <dbReference type="EMBL" id="KZT70917.1"/>
    </source>
</evidence>
<keyword evidence="1" id="KW-0143">Chaperone</keyword>
<feature type="domain" description="Ubiquitin-like" evidence="4">
    <location>
        <begin position="85"/>
        <end position="133"/>
    </location>
</feature>
<dbReference type="STRING" id="1314783.A0A165RLN0"/>
<dbReference type="Gene3D" id="3.10.20.90">
    <property type="entry name" value="Phosphatidylinositol 3-kinase Catalytic Subunit, Chain A, domain 1"/>
    <property type="match status" value="1"/>
</dbReference>
<dbReference type="InterPro" id="IPR029071">
    <property type="entry name" value="Ubiquitin-like_domsf"/>
</dbReference>
<dbReference type="GO" id="GO:0051087">
    <property type="term" value="F:protein-folding chaperone binding"/>
    <property type="evidence" value="ECO:0007669"/>
    <property type="project" value="InterPro"/>
</dbReference>
<dbReference type="PANTHER" id="PTHR12329:SF16">
    <property type="entry name" value="BAG FAMILY MOLECULAR CHAPERONE REGULATOR 1"/>
    <property type="match status" value="1"/>
</dbReference>
<dbReference type="GO" id="GO:0016020">
    <property type="term" value="C:membrane"/>
    <property type="evidence" value="ECO:0007669"/>
    <property type="project" value="TreeGrafter"/>
</dbReference>
<dbReference type="InterPro" id="IPR003103">
    <property type="entry name" value="BAG_domain"/>
</dbReference>
<protein>
    <submittedName>
        <fullName evidence="6">Uncharacterized protein</fullName>
    </submittedName>
</protein>
<dbReference type="Pfam" id="PF00240">
    <property type="entry name" value="ubiquitin"/>
    <property type="match status" value="1"/>
</dbReference>
<feature type="region of interest" description="Disordered" evidence="2">
    <location>
        <begin position="135"/>
        <end position="158"/>
    </location>
</feature>
<accession>A0A165RLN0</accession>
<dbReference type="GO" id="GO:0005634">
    <property type="term" value="C:nucleus"/>
    <property type="evidence" value="ECO:0007669"/>
    <property type="project" value="TreeGrafter"/>
</dbReference>
<organism evidence="6 7">
    <name type="scientific">Daedalea quercina L-15889</name>
    <dbReference type="NCBI Taxonomy" id="1314783"/>
    <lineage>
        <taxon>Eukaryota</taxon>
        <taxon>Fungi</taxon>
        <taxon>Dikarya</taxon>
        <taxon>Basidiomycota</taxon>
        <taxon>Agaricomycotina</taxon>
        <taxon>Agaricomycetes</taxon>
        <taxon>Polyporales</taxon>
        <taxon>Fomitopsis</taxon>
    </lineage>
</organism>
<proteinExistence type="predicted"/>
<evidence type="ECO:0000313" key="7">
    <source>
        <dbReference type="Proteomes" id="UP000076727"/>
    </source>
</evidence>
<keyword evidence="3" id="KW-0812">Transmembrane</keyword>
<dbReference type="OrthoDB" id="417450at2759"/>
<dbReference type="GO" id="GO:0000774">
    <property type="term" value="F:adenyl-nucleotide exchange factor activity"/>
    <property type="evidence" value="ECO:0007669"/>
    <property type="project" value="TreeGrafter"/>
</dbReference>
<evidence type="ECO:0000256" key="2">
    <source>
        <dbReference type="SAM" id="MobiDB-lite"/>
    </source>
</evidence>
<dbReference type="InterPro" id="IPR000626">
    <property type="entry name" value="Ubiquitin-like_dom"/>
</dbReference>
<dbReference type="GO" id="GO:0050821">
    <property type="term" value="P:protein stabilization"/>
    <property type="evidence" value="ECO:0007669"/>
    <property type="project" value="TreeGrafter"/>
</dbReference>
<name>A0A165RLN0_9APHY</name>
<dbReference type="PANTHER" id="PTHR12329">
    <property type="entry name" value="BCL2-ASSOCIATED ATHANOGENE"/>
    <property type="match status" value="1"/>
</dbReference>
<dbReference type="GO" id="GO:0005829">
    <property type="term" value="C:cytosol"/>
    <property type="evidence" value="ECO:0007669"/>
    <property type="project" value="TreeGrafter"/>
</dbReference>
<evidence type="ECO:0000259" key="5">
    <source>
        <dbReference type="PROSITE" id="PS51035"/>
    </source>
</evidence>
<sequence>MSSTTTDSLASSITSVLRPLRSLSPNLNSPLAFIVPIVVILLRVAYVQAKHIHETRTAKKRNMSYTVKWGRERLHFPLPSSDAKLAEIRHEIATYTQLDPQAFKLVHAGAVMKDDNAPISAYGIKPNSTIAVVGGGDVPGASKRRKHKERPAERTEASTVAQIRGELDAVRRTLQPDVDAFLATLDPSSVPSSTASAPPPQPASALTDGKVTQLGGRNTDVELEHRRLGELLLQSLLRLDAISAEGEWEEARKERKGAVKEVQGLLDRLDGGWRARPRTNVQSQT</sequence>
<dbReference type="PROSITE" id="PS51035">
    <property type="entry name" value="BAG"/>
    <property type="match status" value="1"/>
</dbReference>
<gene>
    <name evidence="6" type="ORF">DAEQUDRAFT_724663</name>
</gene>
<dbReference type="InterPro" id="IPR039773">
    <property type="entry name" value="BAG_chaperone_regulator"/>
</dbReference>
<feature type="domain" description="BAG" evidence="5">
    <location>
        <begin position="220"/>
        <end position="273"/>
    </location>
</feature>
<keyword evidence="7" id="KW-1185">Reference proteome</keyword>